<dbReference type="InterPro" id="IPR050314">
    <property type="entry name" value="Glycosyl_Hydrlase_18"/>
</dbReference>
<dbReference type="Gene3D" id="3.40.5.30">
    <property type="entry name" value="(Trans)glycosidases - domain 2"/>
    <property type="match status" value="1"/>
</dbReference>
<feature type="domain" description="GH18" evidence="7">
    <location>
        <begin position="53"/>
        <end position="365"/>
    </location>
</feature>
<name>A0A5C6W357_9BACI</name>
<dbReference type="InterPro" id="IPR011583">
    <property type="entry name" value="Chitinase_II/V-like_cat"/>
</dbReference>
<evidence type="ECO:0000256" key="1">
    <source>
        <dbReference type="ARBA" id="ARBA00000822"/>
    </source>
</evidence>
<dbReference type="PROSITE" id="PS01095">
    <property type="entry name" value="GH18_1"/>
    <property type="match status" value="1"/>
</dbReference>
<evidence type="ECO:0000259" key="7">
    <source>
        <dbReference type="PROSITE" id="PS51910"/>
    </source>
</evidence>
<dbReference type="InterPro" id="IPR001223">
    <property type="entry name" value="Glyco_hydro18_cat"/>
</dbReference>
<protein>
    <recommendedName>
        <fullName evidence="2">chitinase</fullName>
        <ecNumber evidence="2">3.2.1.14</ecNumber>
    </recommendedName>
</protein>
<keyword evidence="4 5" id="KW-0326">Glycosidase</keyword>
<dbReference type="Pfam" id="PF00704">
    <property type="entry name" value="Glyco_hydro_18"/>
    <property type="match status" value="1"/>
</dbReference>
<dbReference type="SMART" id="SM00636">
    <property type="entry name" value="Glyco_18"/>
    <property type="match status" value="1"/>
</dbReference>
<dbReference type="GO" id="GO:0008061">
    <property type="term" value="F:chitin binding"/>
    <property type="evidence" value="ECO:0007669"/>
    <property type="project" value="InterPro"/>
</dbReference>
<evidence type="ECO:0000313" key="8">
    <source>
        <dbReference type="EMBL" id="TXC91831.1"/>
    </source>
</evidence>
<comment type="similarity">
    <text evidence="6">Belongs to the glycosyl hydrolase 18 family.</text>
</comment>
<dbReference type="RefSeq" id="WP_146946577.1">
    <property type="nucleotide sequence ID" value="NZ_VOQF01000003.1"/>
</dbReference>
<gene>
    <name evidence="8" type="ORF">FS935_05450</name>
</gene>
<comment type="caution">
    <text evidence="8">The sequence shown here is derived from an EMBL/GenBank/DDBJ whole genome shotgun (WGS) entry which is preliminary data.</text>
</comment>
<sequence>MQNKYLLFSITFLVFVGGFVLGTYFTKFHEKLESEQNSKNYIMTKEAPEIGGTKIIGYVQDFRDPLVINLKGLTHVIFSFAHPTKDGKLLMNGEAAMANLQTIKEKAEQDNTKVFLAVGGWYHIQGGTSYEYFKEAISREFSRENLINEIMKITKQQALDGIDIDFEHPRTQEDSEALVAFIQELSKQLHKESKELSIAVYSKVHSVTGEEVNSIVYDTEMFKYVDHVNIMAYDGQWDDQYDAAFLSPFSFTRDIVDYWVNLFDSLDIPRNKLVLGVPFYAQPEEENEAQLAYNEIIKHNSTNSERDRAIINQVIYHYNGIKTIQRKTKLASDNGLGGMMIWEIGHDAPGDQSLINVIAEVHDKK</sequence>
<dbReference type="Proteomes" id="UP000321363">
    <property type="component" value="Unassembled WGS sequence"/>
</dbReference>
<evidence type="ECO:0000256" key="2">
    <source>
        <dbReference type="ARBA" id="ARBA00012729"/>
    </source>
</evidence>
<evidence type="ECO:0000256" key="5">
    <source>
        <dbReference type="RuleBase" id="RU000489"/>
    </source>
</evidence>
<dbReference type="InterPro" id="IPR001579">
    <property type="entry name" value="Glyco_hydro_18_chit_AS"/>
</dbReference>
<keyword evidence="3 5" id="KW-0378">Hydrolase</keyword>
<dbReference type="EC" id="3.2.1.14" evidence="2"/>
<dbReference type="PROSITE" id="PS51910">
    <property type="entry name" value="GH18_2"/>
    <property type="match status" value="1"/>
</dbReference>
<evidence type="ECO:0000256" key="4">
    <source>
        <dbReference type="ARBA" id="ARBA00023295"/>
    </source>
</evidence>
<evidence type="ECO:0000256" key="6">
    <source>
        <dbReference type="RuleBase" id="RU004453"/>
    </source>
</evidence>
<dbReference type="InterPro" id="IPR017853">
    <property type="entry name" value="GH"/>
</dbReference>
<dbReference type="Gene3D" id="3.20.20.80">
    <property type="entry name" value="Glycosidases"/>
    <property type="match status" value="1"/>
</dbReference>
<dbReference type="PANTHER" id="PTHR11177">
    <property type="entry name" value="CHITINASE"/>
    <property type="match status" value="1"/>
</dbReference>
<dbReference type="OrthoDB" id="9775889at2"/>
<reference evidence="8 9" key="1">
    <citation type="journal article" date="2005" name="Int. J. Syst. Evol. Microbiol.">
        <title>Bacillus litoralis sp. nov., isolated from a tidal flat of the Yellow Sea in Korea.</title>
        <authorList>
            <person name="Yoon J.H."/>
            <person name="Oh T.K."/>
        </authorList>
    </citation>
    <scope>NUCLEOTIDE SEQUENCE [LARGE SCALE GENOMIC DNA]</scope>
    <source>
        <strain evidence="8 9">SW-211</strain>
    </source>
</reference>
<dbReference type="SUPFAM" id="SSF51445">
    <property type="entry name" value="(Trans)glycosidases"/>
    <property type="match status" value="1"/>
</dbReference>
<evidence type="ECO:0000313" key="9">
    <source>
        <dbReference type="Proteomes" id="UP000321363"/>
    </source>
</evidence>
<dbReference type="PANTHER" id="PTHR11177:SF317">
    <property type="entry name" value="CHITINASE 12-RELATED"/>
    <property type="match status" value="1"/>
</dbReference>
<accession>A0A5C6W357</accession>
<evidence type="ECO:0000256" key="3">
    <source>
        <dbReference type="ARBA" id="ARBA00022801"/>
    </source>
</evidence>
<dbReference type="GO" id="GO:0008843">
    <property type="term" value="F:endochitinase activity"/>
    <property type="evidence" value="ECO:0007669"/>
    <property type="project" value="UniProtKB-EC"/>
</dbReference>
<keyword evidence="9" id="KW-1185">Reference proteome</keyword>
<organism evidence="8 9">
    <name type="scientific">Metabacillus litoralis</name>
    <dbReference type="NCBI Taxonomy" id="152268"/>
    <lineage>
        <taxon>Bacteria</taxon>
        <taxon>Bacillati</taxon>
        <taxon>Bacillota</taxon>
        <taxon>Bacilli</taxon>
        <taxon>Bacillales</taxon>
        <taxon>Bacillaceae</taxon>
        <taxon>Metabacillus</taxon>
    </lineage>
</organism>
<dbReference type="GO" id="GO:0005975">
    <property type="term" value="P:carbohydrate metabolic process"/>
    <property type="evidence" value="ECO:0007669"/>
    <property type="project" value="InterPro"/>
</dbReference>
<dbReference type="EMBL" id="VOQF01000003">
    <property type="protein sequence ID" value="TXC91831.1"/>
    <property type="molecule type" value="Genomic_DNA"/>
</dbReference>
<proteinExistence type="inferred from homology"/>
<comment type="catalytic activity">
    <reaction evidence="1">
        <text>Random endo-hydrolysis of N-acetyl-beta-D-glucosaminide (1-&gt;4)-beta-linkages in chitin and chitodextrins.</text>
        <dbReference type="EC" id="3.2.1.14"/>
    </reaction>
</comment>
<dbReference type="AlphaFoldDB" id="A0A5C6W357"/>